<dbReference type="OrthoDB" id="10252686at2759"/>
<keyword evidence="6" id="KW-0067">ATP-binding</keyword>
<dbReference type="Gene3D" id="1.10.510.10">
    <property type="entry name" value="Transferase(Phosphotransferase) domain 1"/>
    <property type="match status" value="2"/>
</dbReference>
<evidence type="ECO:0000256" key="10">
    <source>
        <dbReference type="SAM" id="MobiDB-lite"/>
    </source>
</evidence>
<dbReference type="VEuPathDB" id="AmoebaDB:NAEGRDRAFT_81282"/>
<comment type="catalytic activity">
    <reaction evidence="7">
        <text>L-threonyl-[protein] + ATP = O-phospho-L-threonyl-[protein] + ADP + H(+)</text>
        <dbReference type="Rhea" id="RHEA:46608"/>
        <dbReference type="Rhea" id="RHEA-COMP:11060"/>
        <dbReference type="Rhea" id="RHEA-COMP:11605"/>
        <dbReference type="ChEBI" id="CHEBI:15378"/>
        <dbReference type="ChEBI" id="CHEBI:30013"/>
        <dbReference type="ChEBI" id="CHEBI:30616"/>
        <dbReference type="ChEBI" id="CHEBI:61977"/>
        <dbReference type="ChEBI" id="CHEBI:456216"/>
        <dbReference type="EC" id="2.7.11.1"/>
    </reaction>
</comment>
<evidence type="ECO:0000256" key="5">
    <source>
        <dbReference type="ARBA" id="ARBA00022777"/>
    </source>
</evidence>
<dbReference type="Proteomes" id="UP000006671">
    <property type="component" value="Unassembled WGS sequence"/>
</dbReference>
<dbReference type="SMART" id="SM00220">
    <property type="entry name" value="S_TKc"/>
    <property type="match status" value="1"/>
</dbReference>
<protein>
    <recommendedName>
        <fullName evidence="1">non-specific serine/threonine protein kinase</fullName>
        <ecNumber evidence="1">2.7.11.1</ecNumber>
    </recommendedName>
</protein>
<dbReference type="PANTHER" id="PTHR43671:SF98">
    <property type="entry name" value="SERINE_THREONINE-PROTEIN KINASE NEK11"/>
    <property type="match status" value="1"/>
</dbReference>
<evidence type="ECO:0000313" key="12">
    <source>
        <dbReference type="EMBL" id="EFC39534.1"/>
    </source>
</evidence>
<evidence type="ECO:0000256" key="7">
    <source>
        <dbReference type="ARBA" id="ARBA00047899"/>
    </source>
</evidence>
<dbReference type="InterPro" id="IPR008271">
    <property type="entry name" value="Ser/Thr_kinase_AS"/>
</dbReference>
<evidence type="ECO:0000256" key="9">
    <source>
        <dbReference type="SAM" id="Coils"/>
    </source>
</evidence>
<evidence type="ECO:0000313" key="13">
    <source>
        <dbReference type="Proteomes" id="UP000006671"/>
    </source>
</evidence>
<dbReference type="EC" id="2.7.11.1" evidence="1"/>
<dbReference type="PROSITE" id="PS50011">
    <property type="entry name" value="PROTEIN_KINASE_DOM"/>
    <property type="match status" value="2"/>
</dbReference>
<dbReference type="InterPro" id="IPR011009">
    <property type="entry name" value="Kinase-like_dom_sf"/>
</dbReference>
<dbReference type="InParanoid" id="D2VUM2"/>
<dbReference type="PROSITE" id="PS00108">
    <property type="entry name" value="PROTEIN_KINASE_ST"/>
    <property type="match status" value="1"/>
</dbReference>
<dbReference type="eggNOG" id="KOG0583">
    <property type="taxonomic scope" value="Eukaryota"/>
</dbReference>
<evidence type="ECO:0000256" key="2">
    <source>
        <dbReference type="ARBA" id="ARBA00022527"/>
    </source>
</evidence>
<feature type="domain" description="Protein kinase" evidence="11">
    <location>
        <begin position="1252"/>
        <end position="1560"/>
    </location>
</feature>
<dbReference type="GO" id="GO:0004674">
    <property type="term" value="F:protein serine/threonine kinase activity"/>
    <property type="evidence" value="ECO:0007669"/>
    <property type="project" value="UniProtKB-EC"/>
</dbReference>
<proteinExistence type="predicted"/>
<name>D2VUM2_NAEGR</name>
<dbReference type="Gene3D" id="2.130.10.30">
    <property type="entry name" value="Regulator of chromosome condensation 1/beta-lactamase-inhibitor protein II"/>
    <property type="match status" value="1"/>
</dbReference>
<keyword evidence="2" id="KW-0723">Serine/threonine-protein kinase</keyword>
<evidence type="ECO:0000259" key="11">
    <source>
        <dbReference type="PROSITE" id="PS50011"/>
    </source>
</evidence>
<gene>
    <name evidence="12" type="ORF">NAEGRDRAFT_81282</name>
</gene>
<sequence length="1560" mass="178386">MKGMLASMDSEISAIDDTTDLVSPSSSPSSFPSQPTSPSSSTTIASSPPITILEEKEEEKSANDYLMEFDDFFSRPNRNRSNAHRFEPVHLKRGLNRKTLIISNSSSLSASISDAANTSIGTVVNKEEEEAALEEEKAFVKSDVIYMFEIVRENAKKINLNIDNEQNKDRNVLLDELLNQSRYSFCVSSKSSDEVCGQHLLPNVEDFSTVRVQLKKEYSDTLDISKFHSVFSQYETSFFVSDQHIWVAGCNDDYRLGLGHNMPLTVVPSLLRYNFKNRKVRKICILKRSTVFLTDDYNAYACGLNIFVKGPYDTKPNSLHLDSITHLTSGIVDAVNTDDSVFFLTAEGTVLVAGDTETLTPFLATLTEPQNAVVASNLCIRVLTSLFGKEIIKISCSDDDGLTLMCLAKDRQTIWGLGNNMSGIFGVGLARTFNGPKEITFFKENGIEIEDLKCSKFGECFFLTQNGKVYQTGGSSDFYIPKQILIEHNIVSVDEDTIFKNSHGRFLYSCGLTKAVGVYKYFNERFQIAHNAFMHFTETANISTPESLNIFTLDKKKIKSGELVVVPKALLFGCRHYFDSTKELPPEPVEKSMSHFSKTTIGGTTFFEMMASHSGNLPSGLHNPEANYVTVPSNIIMTSLFISFINSQPAYKLLVGEFNSSDYESMFYNKQIPESAERDLKTLSEFLGIDSFNKLFVTNHIISKNFDKENALLTSNEELSKRENFEIYHHISDLYKSITSSNSIEEDKEQFRENHFSNMKPHVLSKEIQFCFENNMTVWITELYYYIADQSKYTDTDIVNTLNVVQNVIPTTFEEMRSYCFQILNLTNVKENRKDVFRMLKNTPFNYVSKAETVFIAITICLAVKLLSKKEAFTKSFCNVDSEQHILLSAILSSHEESISKFFQKEGFSGPNTLNKRISEKQVSNFISTHMWNFGITLIRELNKLSIENKGLLLLKHLIMNCLSTDGPKWKPPNMVVYGNHYIILKKMGEGTEGAVFKCFDRTTHSFVALKRCTEVMDQDKIKEMNRHLDLVMKISDHKNLVTIVKKFVERKGEMFNDYGLNVVMNFIPHGTLFDHLNQYRNDPNYLHYPEWLSFAIDISTGIDQLHYQNFIYRDLKSENILLDSEKNGKLFCKISDFGLLTRWDPRASVSRKGTPLTMAPEYMDSNLKIDRSGDIFSLGCVFYELLTLERDLTINGQRFLMHEAIRNNQAATHFRLCKTLERNGFPPLVQRLVISMLQRKAYLRPQAYQVVRILESFRDNGFFTLEKQLEQILLPVPVTNPTSEAVPKDDKKRYSSVLLNGRYKMIRKIDIAGLESGIISFLCADIKNNDKEVATFMFLHFGVFCKNLLQYQFHHEHIVQKVEEFTDERSFYIITTHLKGGNLLDFCKSNKLTEEKIVSSLLKNAMAQLCDAVVHIHERKKVHLGLCCENIRFHLSSWQSMEIMISVLDSVMDVSELEKGIPNQLLYNVFIPEYHCRHNDKELSFASDIFSLGLIFYQLITRDLKTTFRVMTETEMNASVEEQLKLHSTNEELIQLIIEMLSWEPSRRPNAKQIKSRLL</sequence>
<evidence type="ECO:0000256" key="4">
    <source>
        <dbReference type="ARBA" id="ARBA00022741"/>
    </source>
</evidence>
<evidence type="ECO:0000256" key="3">
    <source>
        <dbReference type="ARBA" id="ARBA00022679"/>
    </source>
</evidence>
<keyword evidence="5 12" id="KW-0418">Kinase</keyword>
<dbReference type="GeneID" id="8854130"/>
<evidence type="ECO:0000256" key="8">
    <source>
        <dbReference type="ARBA" id="ARBA00048679"/>
    </source>
</evidence>
<dbReference type="CDD" id="cd00180">
    <property type="entry name" value="PKc"/>
    <property type="match status" value="1"/>
</dbReference>
<accession>D2VUM2</accession>
<dbReference type="KEGG" id="ngr:NAEGRDRAFT_81282"/>
<dbReference type="SUPFAM" id="SSF56112">
    <property type="entry name" value="Protein kinase-like (PK-like)"/>
    <property type="match status" value="2"/>
</dbReference>
<feature type="coiled-coil region" evidence="9">
    <location>
        <begin position="123"/>
        <end position="168"/>
    </location>
</feature>
<keyword evidence="9" id="KW-0175">Coiled coil</keyword>
<dbReference type="OMA" id="GEMFNDY"/>
<keyword evidence="4" id="KW-0547">Nucleotide-binding</keyword>
<keyword evidence="13" id="KW-1185">Reference proteome</keyword>
<feature type="domain" description="Protein kinase" evidence="11">
    <location>
        <begin position="982"/>
        <end position="1264"/>
    </location>
</feature>
<comment type="catalytic activity">
    <reaction evidence="8">
        <text>L-seryl-[protein] + ATP = O-phospho-L-seryl-[protein] + ADP + H(+)</text>
        <dbReference type="Rhea" id="RHEA:17989"/>
        <dbReference type="Rhea" id="RHEA-COMP:9863"/>
        <dbReference type="Rhea" id="RHEA-COMP:11604"/>
        <dbReference type="ChEBI" id="CHEBI:15378"/>
        <dbReference type="ChEBI" id="CHEBI:29999"/>
        <dbReference type="ChEBI" id="CHEBI:30616"/>
        <dbReference type="ChEBI" id="CHEBI:83421"/>
        <dbReference type="ChEBI" id="CHEBI:456216"/>
        <dbReference type="EC" id="2.7.11.1"/>
    </reaction>
</comment>
<dbReference type="STRING" id="5762.D2VUM2"/>
<dbReference type="RefSeq" id="XP_002672278.1">
    <property type="nucleotide sequence ID" value="XM_002672232.1"/>
</dbReference>
<evidence type="ECO:0000256" key="6">
    <source>
        <dbReference type="ARBA" id="ARBA00022840"/>
    </source>
</evidence>
<feature type="region of interest" description="Disordered" evidence="10">
    <location>
        <begin position="1"/>
        <end position="51"/>
    </location>
</feature>
<dbReference type="SUPFAM" id="SSF50985">
    <property type="entry name" value="RCC1/BLIP-II"/>
    <property type="match status" value="1"/>
</dbReference>
<dbReference type="InterPro" id="IPR009091">
    <property type="entry name" value="RCC1/BLIP-II"/>
</dbReference>
<dbReference type="Pfam" id="PF00069">
    <property type="entry name" value="Pkinase"/>
    <property type="match status" value="2"/>
</dbReference>
<keyword evidence="3" id="KW-0808">Transferase</keyword>
<dbReference type="InterPro" id="IPR050660">
    <property type="entry name" value="NEK_Ser/Thr_kinase"/>
</dbReference>
<evidence type="ECO:0000256" key="1">
    <source>
        <dbReference type="ARBA" id="ARBA00012513"/>
    </source>
</evidence>
<dbReference type="GO" id="GO:0005524">
    <property type="term" value="F:ATP binding"/>
    <property type="evidence" value="ECO:0007669"/>
    <property type="project" value="UniProtKB-KW"/>
</dbReference>
<feature type="compositionally biased region" description="Low complexity" evidence="10">
    <location>
        <begin position="23"/>
        <end position="51"/>
    </location>
</feature>
<dbReference type="EMBL" id="GG738899">
    <property type="protein sequence ID" value="EFC39534.1"/>
    <property type="molecule type" value="Genomic_DNA"/>
</dbReference>
<organism evidence="13">
    <name type="scientific">Naegleria gruberi</name>
    <name type="common">Amoeba</name>
    <dbReference type="NCBI Taxonomy" id="5762"/>
    <lineage>
        <taxon>Eukaryota</taxon>
        <taxon>Discoba</taxon>
        <taxon>Heterolobosea</taxon>
        <taxon>Tetramitia</taxon>
        <taxon>Eutetramitia</taxon>
        <taxon>Vahlkampfiidae</taxon>
        <taxon>Naegleria</taxon>
    </lineage>
</organism>
<reference evidence="12 13" key="1">
    <citation type="journal article" date="2010" name="Cell">
        <title>The genome of Naegleria gruberi illuminates early eukaryotic versatility.</title>
        <authorList>
            <person name="Fritz-Laylin L.K."/>
            <person name="Prochnik S.E."/>
            <person name="Ginger M.L."/>
            <person name="Dacks J.B."/>
            <person name="Carpenter M.L."/>
            <person name="Field M.C."/>
            <person name="Kuo A."/>
            <person name="Paredez A."/>
            <person name="Chapman J."/>
            <person name="Pham J."/>
            <person name="Shu S."/>
            <person name="Neupane R."/>
            <person name="Cipriano M."/>
            <person name="Mancuso J."/>
            <person name="Tu H."/>
            <person name="Salamov A."/>
            <person name="Lindquist E."/>
            <person name="Shapiro H."/>
            <person name="Lucas S."/>
            <person name="Grigoriev I.V."/>
            <person name="Cande W.Z."/>
            <person name="Fulton C."/>
            <person name="Rokhsar D.S."/>
            <person name="Dawson S.C."/>
        </authorList>
    </citation>
    <scope>NUCLEOTIDE SEQUENCE [LARGE SCALE GENOMIC DNA]</scope>
    <source>
        <strain evidence="12 13">NEG-M</strain>
    </source>
</reference>
<dbReference type="PANTHER" id="PTHR43671">
    <property type="entry name" value="SERINE/THREONINE-PROTEIN KINASE NEK"/>
    <property type="match status" value="1"/>
</dbReference>
<dbReference type="InterPro" id="IPR000719">
    <property type="entry name" value="Prot_kinase_dom"/>
</dbReference>